<reference evidence="2" key="1">
    <citation type="journal article" date="2013" name="Nature">
        <title>Pan genome of the phytoplankton Emiliania underpins its global distribution.</title>
        <authorList>
            <person name="Read B.A."/>
            <person name="Kegel J."/>
            <person name="Klute M.J."/>
            <person name="Kuo A."/>
            <person name="Lefebvre S.C."/>
            <person name="Maumus F."/>
            <person name="Mayer C."/>
            <person name="Miller J."/>
            <person name="Monier A."/>
            <person name="Salamov A."/>
            <person name="Young J."/>
            <person name="Aguilar M."/>
            <person name="Claverie J.M."/>
            <person name="Frickenhaus S."/>
            <person name="Gonzalez K."/>
            <person name="Herman E.K."/>
            <person name="Lin Y.C."/>
            <person name="Napier J."/>
            <person name="Ogata H."/>
            <person name="Sarno A.F."/>
            <person name="Shmutz J."/>
            <person name="Schroeder D."/>
            <person name="de Vargas C."/>
            <person name="Verret F."/>
            <person name="von Dassow P."/>
            <person name="Valentin K."/>
            <person name="Van de Peer Y."/>
            <person name="Wheeler G."/>
            <person name="Dacks J.B."/>
            <person name="Delwiche C.F."/>
            <person name="Dyhrman S.T."/>
            <person name="Glockner G."/>
            <person name="John U."/>
            <person name="Richards T."/>
            <person name="Worden A.Z."/>
            <person name="Zhang X."/>
            <person name="Grigoriev I.V."/>
            <person name="Allen A.E."/>
            <person name="Bidle K."/>
            <person name="Borodovsky M."/>
            <person name="Bowler C."/>
            <person name="Brownlee C."/>
            <person name="Cock J.M."/>
            <person name="Elias M."/>
            <person name="Gladyshev V.N."/>
            <person name="Groth M."/>
            <person name="Guda C."/>
            <person name="Hadaegh A."/>
            <person name="Iglesias-Rodriguez M.D."/>
            <person name="Jenkins J."/>
            <person name="Jones B.M."/>
            <person name="Lawson T."/>
            <person name="Leese F."/>
            <person name="Lindquist E."/>
            <person name="Lobanov A."/>
            <person name="Lomsadze A."/>
            <person name="Malik S.B."/>
            <person name="Marsh M.E."/>
            <person name="Mackinder L."/>
            <person name="Mock T."/>
            <person name="Mueller-Roeber B."/>
            <person name="Pagarete A."/>
            <person name="Parker M."/>
            <person name="Probert I."/>
            <person name="Quesneville H."/>
            <person name="Raines C."/>
            <person name="Rensing S.A."/>
            <person name="Riano-Pachon D.M."/>
            <person name="Richier S."/>
            <person name="Rokitta S."/>
            <person name="Shiraiwa Y."/>
            <person name="Soanes D.M."/>
            <person name="van der Giezen M."/>
            <person name="Wahlund T.M."/>
            <person name="Williams B."/>
            <person name="Wilson W."/>
            <person name="Wolfe G."/>
            <person name="Wurch L.L."/>
        </authorList>
    </citation>
    <scope>NUCLEOTIDE SEQUENCE</scope>
</reference>
<evidence type="ECO:0000313" key="1">
    <source>
        <dbReference type="EnsemblProtists" id="EOD16204"/>
    </source>
</evidence>
<dbReference type="GeneID" id="17262348"/>
<accession>A0A0D3IY69</accession>
<reference evidence="1" key="2">
    <citation type="submission" date="2024-10" db="UniProtKB">
        <authorList>
            <consortium name="EnsemblProtists"/>
        </authorList>
    </citation>
    <scope>IDENTIFICATION</scope>
</reference>
<dbReference type="Proteomes" id="UP000013827">
    <property type="component" value="Unassembled WGS sequence"/>
</dbReference>
<keyword evidence="2" id="KW-1185">Reference proteome</keyword>
<evidence type="ECO:0000313" key="2">
    <source>
        <dbReference type="Proteomes" id="UP000013827"/>
    </source>
</evidence>
<evidence type="ECO:0008006" key="3">
    <source>
        <dbReference type="Google" id="ProtNLM"/>
    </source>
</evidence>
<name>A0A0D3IY69_EMIH1</name>
<dbReference type="KEGG" id="ehx:EMIHUDRAFT_245211"/>
<dbReference type="AlphaFoldDB" id="A0A0D3IY69"/>
<dbReference type="PaxDb" id="2903-EOD16204"/>
<protein>
    <recommendedName>
        <fullName evidence="3">Short-chain dehydrogenase</fullName>
    </recommendedName>
</protein>
<dbReference type="STRING" id="2903.R1E5L8"/>
<dbReference type="RefSeq" id="XP_005768633.1">
    <property type="nucleotide sequence ID" value="XM_005768576.1"/>
</dbReference>
<dbReference type="HOGENOM" id="CLU_2643215_0_0_1"/>
<dbReference type="EnsemblProtists" id="EOD16204">
    <property type="protein sequence ID" value="EOD16204"/>
    <property type="gene ID" value="EMIHUDRAFT_245211"/>
</dbReference>
<sequence>MAMAANILPTPAAAFCLNVNAQAMPSALQGLKLGAKNPISMAYKDSKLCLAMLSHTLHQNYHKQTGIAFSTVYPGGD</sequence>
<proteinExistence type="predicted"/>
<organism evidence="1 2">
    <name type="scientific">Emiliania huxleyi (strain CCMP1516)</name>
    <dbReference type="NCBI Taxonomy" id="280463"/>
    <lineage>
        <taxon>Eukaryota</taxon>
        <taxon>Haptista</taxon>
        <taxon>Haptophyta</taxon>
        <taxon>Prymnesiophyceae</taxon>
        <taxon>Isochrysidales</taxon>
        <taxon>Noelaerhabdaceae</taxon>
        <taxon>Emiliania</taxon>
    </lineage>
</organism>